<protein>
    <submittedName>
        <fullName evidence="1">Uncharacterized protein</fullName>
    </submittedName>
</protein>
<organism evidence="1">
    <name type="scientific">marine metagenome</name>
    <dbReference type="NCBI Taxonomy" id="408172"/>
    <lineage>
        <taxon>unclassified sequences</taxon>
        <taxon>metagenomes</taxon>
        <taxon>ecological metagenomes</taxon>
    </lineage>
</organism>
<dbReference type="AlphaFoldDB" id="A0A382X6Y1"/>
<dbReference type="Pfam" id="PF00106">
    <property type="entry name" value="adh_short"/>
    <property type="match status" value="1"/>
</dbReference>
<reference evidence="1" key="1">
    <citation type="submission" date="2018-05" db="EMBL/GenBank/DDBJ databases">
        <authorList>
            <person name="Lanie J.A."/>
            <person name="Ng W.-L."/>
            <person name="Kazmierczak K.M."/>
            <person name="Andrzejewski T.M."/>
            <person name="Davidsen T.M."/>
            <person name="Wayne K.J."/>
            <person name="Tettelin H."/>
            <person name="Glass J.I."/>
            <person name="Rusch D."/>
            <person name="Podicherti R."/>
            <person name="Tsui H.-C.T."/>
            <person name="Winkler M.E."/>
        </authorList>
    </citation>
    <scope>NUCLEOTIDE SEQUENCE</scope>
</reference>
<name>A0A382X6Y1_9ZZZZ</name>
<proteinExistence type="predicted"/>
<sequence>MNQIDLQNQCEVVTGGAQGIGLAIAERFLASGAAVCLRNRDEPLVRETAN</sequence>
<dbReference type="Gene3D" id="3.40.50.720">
    <property type="entry name" value="NAD(P)-binding Rossmann-like Domain"/>
    <property type="match status" value="1"/>
</dbReference>
<dbReference type="EMBL" id="UINC01165125">
    <property type="protein sequence ID" value="SVD66345.1"/>
    <property type="molecule type" value="Genomic_DNA"/>
</dbReference>
<evidence type="ECO:0000313" key="1">
    <source>
        <dbReference type="EMBL" id="SVD66345.1"/>
    </source>
</evidence>
<gene>
    <name evidence="1" type="ORF">METZ01_LOCUS419199</name>
</gene>
<accession>A0A382X6Y1</accession>
<dbReference type="InterPro" id="IPR002347">
    <property type="entry name" value="SDR_fam"/>
</dbReference>
<feature type="non-terminal residue" evidence="1">
    <location>
        <position position="50"/>
    </location>
</feature>
<dbReference type="SUPFAM" id="SSF51735">
    <property type="entry name" value="NAD(P)-binding Rossmann-fold domains"/>
    <property type="match status" value="1"/>
</dbReference>
<dbReference type="InterPro" id="IPR036291">
    <property type="entry name" value="NAD(P)-bd_dom_sf"/>
</dbReference>